<reference evidence="7 8" key="1">
    <citation type="submission" date="2017-06" db="EMBL/GenBank/DDBJ databases">
        <title>Streptomyces albireticuli Genome sequencing and assembly.</title>
        <authorList>
            <person name="Wang Y."/>
            <person name="Du B."/>
            <person name="Ding Y."/>
            <person name="Liu H."/>
            <person name="Hou Q."/>
            <person name="Liu K."/>
            <person name="Yao L."/>
            <person name="Wang C."/>
        </authorList>
    </citation>
    <scope>NUCLEOTIDE SEQUENCE [LARGE SCALE GENOMIC DNA]</scope>
    <source>
        <strain evidence="7 8">MDJK11</strain>
    </source>
</reference>
<dbReference type="SMART" id="SM00825">
    <property type="entry name" value="PKS_KS"/>
    <property type="match status" value="1"/>
</dbReference>
<dbReference type="KEGG" id="salj:SMD11_1654"/>
<dbReference type="AlphaFoldDB" id="A0A1Z2KZ41"/>
<name>A0A1Z2KZ41_9ACTN</name>
<organism evidence="7 8">
    <name type="scientific">Streptomyces albireticuli</name>
    <dbReference type="NCBI Taxonomy" id="1940"/>
    <lineage>
        <taxon>Bacteria</taxon>
        <taxon>Bacillati</taxon>
        <taxon>Actinomycetota</taxon>
        <taxon>Actinomycetes</taxon>
        <taxon>Kitasatosporales</taxon>
        <taxon>Streptomycetaceae</taxon>
        <taxon>Streptomyces</taxon>
    </lineage>
</organism>
<evidence type="ECO:0000313" key="8">
    <source>
        <dbReference type="Proteomes" id="UP000195755"/>
    </source>
</evidence>
<dbReference type="GO" id="GO:0031177">
    <property type="term" value="F:phosphopantetheine binding"/>
    <property type="evidence" value="ECO:0007669"/>
    <property type="project" value="UniProtKB-ARBA"/>
</dbReference>
<gene>
    <name evidence="7" type="ORF">SMD11_1654</name>
</gene>
<evidence type="ECO:0000259" key="6">
    <source>
        <dbReference type="PROSITE" id="PS52004"/>
    </source>
</evidence>
<evidence type="ECO:0000256" key="3">
    <source>
        <dbReference type="ARBA" id="ARBA00023268"/>
    </source>
</evidence>
<dbReference type="InterPro" id="IPR016039">
    <property type="entry name" value="Thiolase-like"/>
</dbReference>
<evidence type="ECO:0000256" key="1">
    <source>
        <dbReference type="ARBA" id="ARBA00001957"/>
    </source>
</evidence>
<dbReference type="PROSITE" id="PS52004">
    <property type="entry name" value="KS3_2"/>
    <property type="match status" value="1"/>
</dbReference>
<dbReference type="Pfam" id="PF08990">
    <property type="entry name" value="Docking"/>
    <property type="match status" value="1"/>
</dbReference>
<keyword evidence="4" id="KW-0012">Acyltransferase</keyword>
<dbReference type="PROSITE" id="PS00606">
    <property type="entry name" value="KS3_1"/>
    <property type="match status" value="1"/>
</dbReference>
<dbReference type="OrthoDB" id="9778690at2"/>
<dbReference type="Pfam" id="PF02801">
    <property type="entry name" value="Ketoacyl-synt_C"/>
    <property type="match status" value="1"/>
</dbReference>
<dbReference type="InterPro" id="IPR015083">
    <property type="entry name" value="NorB/c/GfsB-D-like_docking"/>
</dbReference>
<dbReference type="InterPro" id="IPR032821">
    <property type="entry name" value="PKS_assoc"/>
</dbReference>
<dbReference type="GO" id="GO:0004312">
    <property type="term" value="F:fatty acid synthase activity"/>
    <property type="evidence" value="ECO:0007669"/>
    <property type="project" value="TreeGrafter"/>
</dbReference>
<evidence type="ECO:0000256" key="4">
    <source>
        <dbReference type="ARBA" id="ARBA00023315"/>
    </source>
</evidence>
<dbReference type="InterPro" id="IPR018201">
    <property type="entry name" value="Ketoacyl_synth_AS"/>
</dbReference>
<proteinExistence type="inferred from homology"/>
<keyword evidence="2 5" id="KW-0808">Transferase</keyword>
<keyword evidence="3" id="KW-0511">Multifunctional enzyme</keyword>
<dbReference type="Gene3D" id="3.40.47.10">
    <property type="match status" value="1"/>
</dbReference>
<sequence length="614" mass="65523">MSTENDKIRSYLKRATTELHRTKTRLAELEAAGREPVAIVGMACRYPGGVTTPEDLWDLVTTGTDAISPFPTDRGWDVEGLYDPDPDATGKSYVREGGFLHDVALFDPEFFGMSPREATAVDPQQRLLLETSWEALERAGIVPETLRGTRTGVFTGVMYDEYGARFAPAPAEFEGYLVNGSAGSIASGRVAYTLGLQGPALTVDTACSSSLVALHLAVQSLRRGECDLALVGGVTVLASPTVFVEFSRQRGLAVDGRCKAFAEGADGTAWSEGAGVLLVERLSDARRNGHRVLAVVRGTAVNQDGASNGLTAPSGPAQQKVIQDALADAGVSAGEVDAVEAHGTGTALGDPIEAGALLATYGRERPGEPLWLGSLKSNIGHAQAAAGVGGVIKMVQAMRHGLLPRTLHADSPTSRVDWTSGAVELLRESRAWEARADRPRRAGVSAFGVSGTNAHVIVEEPPAEADVTVAAVPVAEPPAVLAWPVSARTEPALRAQAVRLREHLEGLPVFSPSTSGTLSSPRVRRSVSGRWCWGVTVGSCWRGWMCWLLAANCLVRWCEGRPFGAVVSLSCSRVRVRSVRGWGASCMPRIRCSRWRWTRCVPSWVRWAVVRSGT</sequence>
<evidence type="ECO:0000313" key="7">
    <source>
        <dbReference type="EMBL" id="ARZ67315.1"/>
    </source>
</evidence>
<dbReference type="Gene3D" id="3.30.70.3290">
    <property type="match status" value="1"/>
</dbReference>
<dbReference type="EMBL" id="CP021744">
    <property type="protein sequence ID" value="ARZ67315.1"/>
    <property type="molecule type" value="Genomic_DNA"/>
</dbReference>
<dbReference type="Pfam" id="PF00109">
    <property type="entry name" value="ketoacyl-synt"/>
    <property type="match status" value="1"/>
</dbReference>
<comment type="cofactor">
    <cofactor evidence="1">
        <name>pantetheine 4'-phosphate</name>
        <dbReference type="ChEBI" id="CHEBI:47942"/>
    </cofactor>
</comment>
<dbReference type="InterPro" id="IPR014030">
    <property type="entry name" value="Ketoacyl_synth_N"/>
</dbReference>
<dbReference type="Proteomes" id="UP000195755">
    <property type="component" value="Chromosome"/>
</dbReference>
<dbReference type="PANTHER" id="PTHR43775">
    <property type="entry name" value="FATTY ACID SYNTHASE"/>
    <property type="match status" value="1"/>
</dbReference>
<protein>
    <submittedName>
        <fullName evidence="7">Polyketide synthase module 3</fullName>
    </submittedName>
</protein>
<evidence type="ECO:0000256" key="2">
    <source>
        <dbReference type="ARBA" id="ARBA00022679"/>
    </source>
</evidence>
<dbReference type="GO" id="GO:0004315">
    <property type="term" value="F:3-oxoacyl-[acyl-carrier-protein] synthase activity"/>
    <property type="evidence" value="ECO:0007669"/>
    <property type="project" value="InterPro"/>
</dbReference>
<dbReference type="CDD" id="cd00833">
    <property type="entry name" value="PKS"/>
    <property type="match status" value="1"/>
</dbReference>
<dbReference type="PANTHER" id="PTHR43775:SF51">
    <property type="entry name" value="INACTIVE PHENOLPHTHIOCEROL SYNTHESIS POLYKETIDE SYNTHASE TYPE I PKS1-RELATED"/>
    <property type="match status" value="1"/>
</dbReference>
<dbReference type="GO" id="GO:0006633">
    <property type="term" value="P:fatty acid biosynthetic process"/>
    <property type="evidence" value="ECO:0007669"/>
    <property type="project" value="InterPro"/>
</dbReference>
<dbReference type="FunFam" id="3.40.47.10:FF:000019">
    <property type="entry name" value="Polyketide synthase type I"/>
    <property type="match status" value="1"/>
</dbReference>
<dbReference type="InterPro" id="IPR050091">
    <property type="entry name" value="PKS_NRPS_Biosynth_Enz"/>
</dbReference>
<comment type="similarity">
    <text evidence="5">Belongs to the thiolase-like superfamily. Beta-ketoacyl-ACP synthases family.</text>
</comment>
<dbReference type="GO" id="GO:0033068">
    <property type="term" value="P:macrolide biosynthetic process"/>
    <property type="evidence" value="ECO:0007669"/>
    <property type="project" value="UniProtKB-ARBA"/>
</dbReference>
<dbReference type="RefSeq" id="WP_087925790.1">
    <property type="nucleotide sequence ID" value="NZ_CP021744.1"/>
</dbReference>
<dbReference type="Pfam" id="PF16197">
    <property type="entry name" value="KAsynt_C_assoc"/>
    <property type="match status" value="1"/>
</dbReference>
<feature type="domain" description="Ketosynthase family 3 (KS3)" evidence="6">
    <location>
        <begin position="34"/>
        <end position="460"/>
    </location>
</feature>
<accession>A0A1Z2KZ41</accession>
<dbReference type="InterPro" id="IPR014031">
    <property type="entry name" value="Ketoacyl_synth_C"/>
</dbReference>
<dbReference type="InterPro" id="IPR020841">
    <property type="entry name" value="PKS_Beta-ketoAc_synthase_dom"/>
</dbReference>
<dbReference type="SUPFAM" id="SSF53901">
    <property type="entry name" value="Thiolase-like"/>
    <property type="match status" value="1"/>
</dbReference>
<evidence type="ECO:0000256" key="5">
    <source>
        <dbReference type="RuleBase" id="RU003694"/>
    </source>
</evidence>